<organism evidence="2 3">
    <name type="scientific">Faecalicatena faecalis</name>
    <dbReference type="NCBI Taxonomy" id="2726362"/>
    <lineage>
        <taxon>Bacteria</taxon>
        <taxon>Bacillati</taxon>
        <taxon>Bacillota</taxon>
        <taxon>Clostridia</taxon>
        <taxon>Lachnospirales</taxon>
        <taxon>Lachnospiraceae</taxon>
        <taxon>Faecalicatena</taxon>
    </lineage>
</organism>
<sequence length="156" mass="17461">MIKEIITWCNSNIGFATLLLSTLTLLVSIIAIAVSINTARLPYKKKLLVIGGSFISEAGIGYHITATNIGNRQVKISNIGFKINQHVYINKFTLHESQIMLSQGEATSQYFQIEDFRNALASMQVNGSTKIYAYVKDTEGTEYKKFFTRVSTVRKV</sequence>
<proteinExistence type="predicted"/>
<keyword evidence="1" id="KW-0472">Membrane</keyword>
<keyword evidence="1" id="KW-1133">Transmembrane helix</keyword>
<dbReference type="EMBL" id="JABACJ020000027">
    <property type="protein sequence ID" value="MBU3878097.1"/>
    <property type="molecule type" value="Genomic_DNA"/>
</dbReference>
<evidence type="ECO:0000313" key="2">
    <source>
        <dbReference type="EMBL" id="MBU3878097.1"/>
    </source>
</evidence>
<evidence type="ECO:0000313" key="3">
    <source>
        <dbReference type="Proteomes" id="UP000723714"/>
    </source>
</evidence>
<evidence type="ECO:0008006" key="4">
    <source>
        <dbReference type="Google" id="ProtNLM"/>
    </source>
</evidence>
<gene>
    <name evidence="2" type="ORF">HGO97_020045</name>
</gene>
<name>A0ABS6DAA3_9FIRM</name>
<reference evidence="2 3" key="1">
    <citation type="submission" date="2021-06" db="EMBL/GenBank/DDBJ databases">
        <title>Faecalicatena sp. nov. isolated from porcine feces.</title>
        <authorList>
            <person name="Oh B.S."/>
            <person name="Lee J.H."/>
        </authorList>
    </citation>
    <scope>NUCLEOTIDE SEQUENCE [LARGE SCALE GENOMIC DNA]</scope>
    <source>
        <strain evidence="2 3">AGMB00832</strain>
    </source>
</reference>
<protein>
    <recommendedName>
        <fullName evidence="4">DUF2393 domain-containing protein</fullName>
    </recommendedName>
</protein>
<evidence type="ECO:0000256" key="1">
    <source>
        <dbReference type="SAM" id="Phobius"/>
    </source>
</evidence>
<comment type="caution">
    <text evidence="2">The sequence shown here is derived from an EMBL/GenBank/DDBJ whole genome shotgun (WGS) entry which is preliminary data.</text>
</comment>
<keyword evidence="3" id="KW-1185">Reference proteome</keyword>
<feature type="transmembrane region" description="Helical" evidence="1">
    <location>
        <begin position="13"/>
        <end position="36"/>
    </location>
</feature>
<dbReference type="RefSeq" id="WP_216244638.1">
    <property type="nucleotide sequence ID" value="NZ_JABACJ020000027.1"/>
</dbReference>
<accession>A0ABS6DAA3</accession>
<dbReference type="Proteomes" id="UP000723714">
    <property type="component" value="Unassembled WGS sequence"/>
</dbReference>
<keyword evidence="1" id="KW-0812">Transmembrane</keyword>